<sequence>MATSQITPNLPDATPTDLISKRCGGALDFQLHRLASCYGDQLHSNETHRKDVVSRERQEHHFINSTLAPEFLQVAQAIATLLTPTKGPTNFALMIGYTHGETHLFYCRNAGGPPEAARSHLNAIWRLLQQMRGSQARSAQIDSSFAPDRLPAEEKLVMELREIAYRFVAEKALERSKKRHNSLAALNAFVDASASVPQRRLVKLMLGVSMSATDVKLAVESPFKEEPWELFRDMTAVLYDEKAQTHPDVIASLHSAAGNLPDGLAFDFEKCLEKLLKVEAAILTLYGLAVSERRSEIVGKTLCLHEVEIPGRQATIIKLNNFPQFLSDDSNEYADIVNRMSDQLTPMADGIAFSSKVHSEVQLVAWVAQNLNQVAPEVNLVPYVTCSKLHCFACFLWLQEYNKLERPTLPRLAFNGCHGGLQRGWLPPSWETAYEGEIAQQMTSRLQTEFEAKHLSASTTSSGRVKIRATPSKATLSKVNRFLDSL</sequence>
<dbReference type="Pfam" id="PF14441">
    <property type="entry name" value="OTT_1508_deam"/>
    <property type="match status" value="1"/>
</dbReference>
<protein>
    <submittedName>
        <fullName evidence="1">Uncharacterized protein</fullName>
    </submittedName>
</protein>
<comment type="caution">
    <text evidence="1">The sequence shown here is derived from an EMBL/GenBank/DDBJ whole genome shotgun (WGS) entry which is preliminary data.</text>
</comment>
<organism evidence="1 2">
    <name type="scientific">Mycena metata</name>
    <dbReference type="NCBI Taxonomy" id="1033252"/>
    <lineage>
        <taxon>Eukaryota</taxon>
        <taxon>Fungi</taxon>
        <taxon>Dikarya</taxon>
        <taxon>Basidiomycota</taxon>
        <taxon>Agaricomycotina</taxon>
        <taxon>Agaricomycetes</taxon>
        <taxon>Agaricomycetidae</taxon>
        <taxon>Agaricales</taxon>
        <taxon>Marasmiineae</taxon>
        <taxon>Mycenaceae</taxon>
        <taxon>Mycena</taxon>
    </lineage>
</organism>
<keyword evidence="2" id="KW-1185">Reference proteome</keyword>
<dbReference type="InterPro" id="IPR027796">
    <property type="entry name" value="OTT_1508_deam-like"/>
</dbReference>
<reference evidence="1" key="1">
    <citation type="submission" date="2023-03" db="EMBL/GenBank/DDBJ databases">
        <title>Massive genome expansion in bonnet fungi (Mycena s.s.) driven by repeated elements and novel gene families across ecological guilds.</title>
        <authorList>
            <consortium name="Lawrence Berkeley National Laboratory"/>
            <person name="Harder C.B."/>
            <person name="Miyauchi S."/>
            <person name="Viragh M."/>
            <person name="Kuo A."/>
            <person name="Thoen E."/>
            <person name="Andreopoulos B."/>
            <person name="Lu D."/>
            <person name="Skrede I."/>
            <person name="Drula E."/>
            <person name="Henrissat B."/>
            <person name="Morin E."/>
            <person name="Kohler A."/>
            <person name="Barry K."/>
            <person name="LaButti K."/>
            <person name="Morin E."/>
            <person name="Salamov A."/>
            <person name="Lipzen A."/>
            <person name="Mereny Z."/>
            <person name="Hegedus B."/>
            <person name="Baldrian P."/>
            <person name="Stursova M."/>
            <person name="Weitz H."/>
            <person name="Taylor A."/>
            <person name="Grigoriev I.V."/>
            <person name="Nagy L.G."/>
            <person name="Martin F."/>
            <person name="Kauserud H."/>
        </authorList>
    </citation>
    <scope>NUCLEOTIDE SEQUENCE</scope>
    <source>
        <strain evidence="1">CBHHK182m</strain>
    </source>
</reference>
<evidence type="ECO:0000313" key="2">
    <source>
        <dbReference type="Proteomes" id="UP001215598"/>
    </source>
</evidence>
<dbReference type="Proteomes" id="UP001215598">
    <property type="component" value="Unassembled WGS sequence"/>
</dbReference>
<dbReference type="EMBL" id="JARKIB010000447">
    <property type="protein sequence ID" value="KAJ7707118.1"/>
    <property type="molecule type" value="Genomic_DNA"/>
</dbReference>
<name>A0AAD7M9L5_9AGAR</name>
<proteinExistence type="predicted"/>
<gene>
    <name evidence="1" type="ORF">B0H16DRAFT_1824407</name>
</gene>
<evidence type="ECO:0000313" key="1">
    <source>
        <dbReference type="EMBL" id="KAJ7707118.1"/>
    </source>
</evidence>
<dbReference type="AlphaFoldDB" id="A0AAD7M9L5"/>
<accession>A0AAD7M9L5</accession>